<feature type="region of interest" description="Disordered" evidence="1">
    <location>
        <begin position="1"/>
        <end position="21"/>
    </location>
</feature>
<comment type="caution">
    <text evidence="2">The sequence shown here is derived from an EMBL/GenBank/DDBJ whole genome shotgun (WGS) entry which is preliminary data.</text>
</comment>
<dbReference type="Proteomes" id="UP000033140">
    <property type="component" value="Unassembled WGS sequence"/>
</dbReference>
<reference evidence="2 3" key="1">
    <citation type="journal article" date="2011" name="J. Gen. Appl. Microbiol.">
        <title>Draft genome sequencing of the enigmatic yeast Saitoella complicata.</title>
        <authorList>
            <person name="Nishida H."/>
            <person name="Hamamoto M."/>
            <person name="Sugiyama J."/>
        </authorList>
    </citation>
    <scope>NUCLEOTIDE SEQUENCE [LARGE SCALE GENOMIC DNA]</scope>
    <source>
        <strain evidence="2 3">NRRL Y-17804</strain>
    </source>
</reference>
<evidence type="ECO:0000313" key="2">
    <source>
        <dbReference type="EMBL" id="GAO47523.1"/>
    </source>
</evidence>
<gene>
    <name evidence="2" type="ORF">G7K_1728-t1</name>
</gene>
<evidence type="ECO:0000313" key="3">
    <source>
        <dbReference type="Proteomes" id="UP000033140"/>
    </source>
</evidence>
<reference evidence="2 3" key="3">
    <citation type="journal article" date="2015" name="Genome Announc.">
        <title>Draft Genome Sequence of the Archiascomycetous Yeast Saitoella complicata.</title>
        <authorList>
            <person name="Yamauchi K."/>
            <person name="Kondo S."/>
            <person name="Hamamoto M."/>
            <person name="Takahashi Y."/>
            <person name="Ogura Y."/>
            <person name="Hayashi T."/>
            <person name="Nishida H."/>
        </authorList>
    </citation>
    <scope>NUCLEOTIDE SEQUENCE [LARGE SCALE GENOMIC DNA]</scope>
    <source>
        <strain evidence="2 3">NRRL Y-17804</strain>
    </source>
</reference>
<name>A0A0E9NCJ6_SAICN</name>
<dbReference type="AlphaFoldDB" id="A0A0E9NCJ6"/>
<accession>A0A0E9NCJ6</accession>
<sequence length="73" mass="8125">MSTFSNDADSTLDVDVEAADENGPNAKRRLLTAAILKCLSVRFRGSMGSNQTAKLHKTRRRIFTKITQKEQKG</sequence>
<feature type="compositionally biased region" description="Acidic residues" evidence="1">
    <location>
        <begin position="10"/>
        <end position="20"/>
    </location>
</feature>
<organism evidence="2 3">
    <name type="scientific">Saitoella complicata (strain BCRC 22490 / CBS 7301 / JCM 7358 / NBRC 10748 / NRRL Y-17804)</name>
    <dbReference type="NCBI Taxonomy" id="698492"/>
    <lineage>
        <taxon>Eukaryota</taxon>
        <taxon>Fungi</taxon>
        <taxon>Dikarya</taxon>
        <taxon>Ascomycota</taxon>
        <taxon>Taphrinomycotina</taxon>
        <taxon>Taphrinomycotina incertae sedis</taxon>
        <taxon>Saitoella</taxon>
    </lineage>
</organism>
<dbReference type="EMBL" id="BACD03000009">
    <property type="protein sequence ID" value="GAO47523.1"/>
    <property type="molecule type" value="Genomic_DNA"/>
</dbReference>
<evidence type="ECO:0000256" key="1">
    <source>
        <dbReference type="SAM" id="MobiDB-lite"/>
    </source>
</evidence>
<reference evidence="2 3" key="2">
    <citation type="journal article" date="2014" name="J. Gen. Appl. Microbiol.">
        <title>The early diverging ascomycetous budding yeast Saitoella complicata has three histone deacetylases belonging to the Clr6, Hos2, and Rpd3 lineages.</title>
        <authorList>
            <person name="Nishida H."/>
            <person name="Matsumoto T."/>
            <person name="Kondo S."/>
            <person name="Hamamoto M."/>
            <person name="Yoshikawa H."/>
        </authorList>
    </citation>
    <scope>NUCLEOTIDE SEQUENCE [LARGE SCALE GENOMIC DNA]</scope>
    <source>
        <strain evidence="2 3">NRRL Y-17804</strain>
    </source>
</reference>
<proteinExistence type="predicted"/>
<protein>
    <submittedName>
        <fullName evidence="2">Uncharacterized protein</fullName>
    </submittedName>
</protein>
<keyword evidence="3" id="KW-1185">Reference proteome</keyword>